<dbReference type="GO" id="GO:0052621">
    <property type="term" value="F:diguanylate cyclase activity"/>
    <property type="evidence" value="ECO:0007669"/>
    <property type="project" value="UniProtKB-EC"/>
</dbReference>
<evidence type="ECO:0000256" key="4">
    <source>
        <dbReference type="PROSITE-ProRule" id="PRU00169"/>
    </source>
</evidence>
<evidence type="ECO:0000259" key="5">
    <source>
        <dbReference type="PROSITE" id="PS50110"/>
    </source>
</evidence>
<evidence type="ECO:0000313" key="8">
    <source>
        <dbReference type="Proteomes" id="UP000032749"/>
    </source>
</evidence>
<dbReference type="InterPro" id="IPR001789">
    <property type="entry name" value="Sig_transdc_resp-reg_receiver"/>
</dbReference>
<dbReference type="SUPFAM" id="SSF55073">
    <property type="entry name" value="Nucleotide cyclase"/>
    <property type="match status" value="1"/>
</dbReference>
<evidence type="ECO:0000256" key="1">
    <source>
        <dbReference type="ARBA" id="ARBA00001946"/>
    </source>
</evidence>
<dbReference type="InterPro" id="IPR043128">
    <property type="entry name" value="Rev_trsase/Diguanyl_cyclase"/>
</dbReference>
<feature type="domain" description="Response regulatory" evidence="5">
    <location>
        <begin position="4"/>
        <end position="119"/>
    </location>
</feature>
<feature type="domain" description="Response regulatory" evidence="5">
    <location>
        <begin position="127"/>
        <end position="244"/>
    </location>
</feature>
<dbReference type="KEGG" id="oai:OLEAN_C01800"/>
<dbReference type="Gene3D" id="3.30.70.270">
    <property type="match status" value="1"/>
</dbReference>
<name>R4YJD3_OLEAN</name>
<dbReference type="CDD" id="cd01949">
    <property type="entry name" value="GGDEF"/>
    <property type="match status" value="1"/>
</dbReference>
<evidence type="ECO:0000256" key="3">
    <source>
        <dbReference type="ARBA" id="ARBA00034247"/>
    </source>
</evidence>
<proteinExistence type="predicted"/>
<dbReference type="NCBIfam" id="TIGR00254">
    <property type="entry name" value="GGDEF"/>
    <property type="match status" value="1"/>
</dbReference>
<dbReference type="GO" id="GO:0000160">
    <property type="term" value="P:phosphorelay signal transduction system"/>
    <property type="evidence" value="ECO:0007669"/>
    <property type="project" value="InterPro"/>
</dbReference>
<accession>R4YJD3</accession>
<protein>
    <recommendedName>
        <fullName evidence="2">diguanylate cyclase</fullName>
        <ecNumber evidence="2">2.7.7.65</ecNumber>
    </recommendedName>
</protein>
<dbReference type="InterPro" id="IPR050469">
    <property type="entry name" value="Diguanylate_Cyclase"/>
</dbReference>
<dbReference type="PANTHER" id="PTHR45138">
    <property type="entry name" value="REGULATORY COMPONENTS OF SENSORY TRANSDUCTION SYSTEM"/>
    <property type="match status" value="1"/>
</dbReference>
<reference evidence="7 8" key="1">
    <citation type="journal article" date="2013" name="Nat. Commun.">
        <title>Genome sequence and functional genomic analysis of the oil-degrading bacterium Oleispira antarctica.</title>
        <authorList>
            <person name="Kube M."/>
            <person name="Chernikova T.N."/>
            <person name="Al-Ramahi Y."/>
            <person name="Beloqui A."/>
            <person name="Lopez-Cortez N."/>
            <person name="Guazzaroni M.E."/>
            <person name="Heipieper H.J."/>
            <person name="Klages S."/>
            <person name="Kotsyurbenko O.R."/>
            <person name="Langer I."/>
            <person name="Nechitaylo T.Y."/>
            <person name="Lunsdorf H."/>
            <person name="Fernandez M."/>
            <person name="Juarez S."/>
            <person name="Ciordia S."/>
            <person name="Singer A."/>
            <person name="Kagan O."/>
            <person name="Egorova O."/>
            <person name="Petit P.A."/>
            <person name="Stogios P."/>
            <person name="Kim Y."/>
            <person name="Tchigvintsev A."/>
            <person name="Flick R."/>
            <person name="Denaro R."/>
            <person name="Genovese M."/>
            <person name="Albar J.P."/>
            <person name="Reva O.N."/>
            <person name="Martinez-Gomariz M."/>
            <person name="Tran H."/>
            <person name="Ferrer M."/>
            <person name="Savchenko A."/>
            <person name="Yakunin A.F."/>
            <person name="Yakimov M.M."/>
            <person name="Golyshina O.V."/>
            <person name="Reinhardt R."/>
            <person name="Golyshin P.N."/>
        </authorList>
    </citation>
    <scope>NUCLEOTIDE SEQUENCE [LARGE SCALE GENOMIC DNA]</scope>
</reference>
<dbReference type="InterPro" id="IPR029787">
    <property type="entry name" value="Nucleotide_cyclase"/>
</dbReference>
<dbReference type="EC" id="2.7.7.65" evidence="2"/>
<dbReference type="InterPro" id="IPR011006">
    <property type="entry name" value="CheY-like_superfamily"/>
</dbReference>
<keyword evidence="8" id="KW-1185">Reference proteome</keyword>
<dbReference type="EMBL" id="FO203512">
    <property type="protein sequence ID" value="CCK74356.1"/>
    <property type="molecule type" value="Genomic_DNA"/>
</dbReference>
<dbReference type="CDD" id="cd19921">
    <property type="entry name" value="REC_1_GGDEF"/>
    <property type="match status" value="1"/>
</dbReference>
<comment type="cofactor">
    <cofactor evidence="1">
        <name>Mg(2+)</name>
        <dbReference type="ChEBI" id="CHEBI:18420"/>
    </cofactor>
</comment>
<evidence type="ECO:0000256" key="2">
    <source>
        <dbReference type="ARBA" id="ARBA00012528"/>
    </source>
</evidence>
<dbReference type="Proteomes" id="UP000032749">
    <property type="component" value="Chromosome"/>
</dbReference>
<dbReference type="HOGENOM" id="CLU_000445_11_28_6"/>
<keyword evidence="4" id="KW-0597">Phosphoprotein</keyword>
<dbReference type="Pfam" id="PF00990">
    <property type="entry name" value="GGDEF"/>
    <property type="match status" value="1"/>
</dbReference>
<dbReference type="PROSITE" id="PS50887">
    <property type="entry name" value="GGDEF"/>
    <property type="match status" value="1"/>
</dbReference>
<dbReference type="PROSITE" id="PS50110">
    <property type="entry name" value="RESPONSE_REGULATORY"/>
    <property type="match status" value="2"/>
</dbReference>
<dbReference type="SMART" id="SM00448">
    <property type="entry name" value="REC"/>
    <property type="match status" value="2"/>
</dbReference>
<dbReference type="STRING" id="698738.OLEAN_C01800"/>
<dbReference type="Gene3D" id="3.40.50.2300">
    <property type="match status" value="2"/>
</dbReference>
<feature type="modified residue" description="4-aspartylphosphate" evidence="4">
    <location>
        <position position="56"/>
    </location>
</feature>
<feature type="domain" description="GGDEF" evidence="6">
    <location>
        <begin position="287"/>
        <end position="417"/>
    </location>
</feature>
<dbReference type="AlphaFoldDB" id="R4YJD3"/>
<organism evidence="7 8">
    <name type="scientific">Oleispira antarctica RB-8</name>
    <dbReference type="NCBI Taxonomy" id="698738"/>
    <lineage>
        <taxon>Bacteria</taxon>
        <taxon>Pseudomonadati</taxon>
        <taxon>Pseudomonadota</taxon>
        <taxon>Gammaproteobacteria</taxon>
        <taxon>Oceanospirillales</taxon>
        <taxon>Oceanospirillaceae</taxon>
        <taxon>Oleispira</taxon>
    </lineage>
</organism>
<dbReference type="GO" id="GO:1902201">
    <property type="term" value="P:negative regulation of bacterial-type flagellum-dependent cell motility"/>
    <property type="evidence" value="ECO:0007669"/>
    <property type="project" value="TreeGrafter"/>
</dbReference>
<dbReference type="GO" id="GO:0043709">
    <property type="term" value="P:cell adhesion involved in single-species biofilm formation"/>
    <property type="evidence" value="ECO:0007669"/>
    <property type="project" value="TreeGrafter"/>
</dbReference>
<dbReference type="SMART" id="SM00267">
    <property type="entry name" value="GGDEF"/>
    <property type="match status" value="1"/>
</dbReference>
<dbReference type="PANTHER" id="PTHR45138:SF9">
    <property type="entry name" value="DIGUANYLATE CYCLASE DGCM-RELATED"/>
    <property type="match status" value="1"/>
</dbReference>
<evidence type="ECO:0000313" key="7">
    <source>
        <dbReference type="EMBL" id="CCK74356.1"/>
    </source>
</evidence>
<feature type="modified residue" description="4-aspartylphosphate" evidence="4">
    <location>
        <position position="177"/>
    </location>
</feature>
<dbReference type="SUPFAM" id="SSF52172">
    <property type="entry name" value="CheY-like"/>
    <property type="match status" value="2"/>
</dbReference>
<comment type="catalytic activity">
    <reaction evidence="3">
        <text>2 GTP = 3',3'-c-di-GMP + 2 diphosphate</text>
        <dbReference type="Rhea" id="RHEA:24898"/>
        <dbReference type="ChEBI" id="CHEBI:33019"/>
        <dbReference type="ChEBI" id="CHEBI:37565"/>
        <dbReference type="ChEBI" id="CHEBI:58805"/>
        <dbReference type="EC" id="2.7.7.65"/>
    </reaction>
</comment>
<evidence type="ECO:0000259" key="6">
    <source>
        <dbReference type="PROSITE" id="PS50887"/>
    </source>
</evidence>
<dbReference type="GO" id="GO:0005886">
    <property type="term" value="C:plasma membrane"/>
    <property type="evidence" value="ECO:0007669"/>
    <property type="project" value="TreeGrafter"/>
</dbReference>
<dbReference type="CDD" id="cd17544">
    <property type="entry name" value="REC_2_GGDEF"/>
    <property type="match status" value="1"/>
</dbReference>
<sequence length="417" mass="47734">MKNKVLIVEDSSVILKILKHIAKQSLELEPLFASTMAEAQNLYEKHKDELFAGIIDLALPDAPNGEMVDFLLAENFPVIVLTGSYKEERRAALVKQGVVDYVVKESRYSYRYAINMVNRLYKNQKIQVLVVEDSKQYRKHIVRLLMAHKYQVLEAVNGLEAMDQLKQHPNIKMVITDYNMPEMDGFELVQAIRRQYEKADMIIIGLSGEDGGLLSIKFIKNGADDFLNKPFQQEEFYCRITNNIESLEQMHRIQELADRDYLTSLYNRRYFCEEGDKLLKQAIKNNTEFSLVAIDLDNFKSVNDEYGHEAGDEVLKVFSRELESILGRFLIARIGGEEFCIIVPGLSNSKVVNLIDGFKQHLAAKIIDVNDEDFIRLAFSAGVTNIKYETITASLNQADEYLYRAKEAGRNMVIGDD</sequence>
<dbReference type="Pfam" id="PF00072">
    <property type="entry name" value="Response_reg"/>
    <property type="match status" value="2"/>
</dbReference>
<gene>
    <name evidence="7" type="ORF">OLEAN_C01800</name>
</gene>
<dbReference type="FunFam" id="3.30.70.270:FF:000001">
    <property type="entry name" value="Diguanylate cyclase domain protein"/>
    <property type="match status" value="1"/>
</dbReference>
<dbReference type="InterPro" id="IPR000160">
    <property type="entry name" value="GGDEF_dom"/>
</dbReference>
<dbReference type="OrthoDB" id="9812260at2"/>